<dbReference type="EMBL" id="KR053200">
    <property type="protein sequence ID" value="AKI28691.1"/>
    <property type="molecule type" value="Genomic_DNA"/>
</dbReference>
<accession>A0A0K0MWG8</accession>
<protein>
    <submittedName>
        <fullName evidence="1">Uncharacterized protein</fullName>
    </submittedName>
</protein>
<evidence type="ECO:0000313" key="2">
    <source>
        <dbReference type="Proteomes" id="UP000202434"/>
    </source>
</evidence>
<dbReference type="RefSeq" id="YP_009188417.1">
    <property type="nucleotide sequence ID" value="NC_028665.1"/>
</dbReference>
<organism evidence="1 2">
    <name type="scientific">Gordonia phage GTE6</name>
    <dbReference type="NCBI Taxonomy" id="1647474"/>
    <lineage>
        <taxon>Viruses</taxon>
        <taxon>Duplodnaviria</taxon>
        <taxon>Heunggongvirae</taxon>
        <taxon>Uroviricota</taxon>
        <taxon>Caudoviricetes</taxon>
        <taxon>Stackebrandtviridae</taxon>
        <taxon>Schenleyvirinae</taxon>
        <taxon>Dexdertvirus</taxon>
        <taxon>Dexdertvirus GTE6</taxon>
    </lineage>
</organism>
<dbReference type="Proteomes" id="UP000202434">
    <property type="component" value="Segment"/>
</dbReference>
<gene>
    <name evidence="1" type="ORF">GTE6_49</name>
</gene>
<keyword evidence="2" id="KW-1185">Reference proteome</keyword>
<dbReference type="KEGG" id="vg:26516833"/>
<dbReference type="GeneID" id="26516833"/>
<evidence type="ECO:0000313" key="1">
    <source>
        <dbReference type="EMBL" id="AKI28691.1"/>
    </source>
</evidence>
<name>A0A0K0MWG8_9CAUD</name>
<sequence>MLIGGHSPDDPDEISVIVNRRRFTLPPYYLNAPASPGWASPERTDPDD</sequence>
<proteinExistence type="predicted"/>
<reference evidence="1 2" key="1">
    <citation type="journal article" date="2015" name="PLoS ONE">
        <title>Lysis to Kill: Evaluation of the Lytic Abilities, and Genomics of Nine Bacteriophages Infective for Gordonia spp. and Their Potential Use in Activated Sludge Foam Biocontrol.</title>
        <authorList>
            <person name="Dyson Z.A."/>
            <person name="Tucci J."/>
            <person name="Seviour R.J."/>
            <person name="Petrovski S."/>
        </authorList>
    </citation>
    <scope>NUCLEOTIDE SEQUENCE [LARGE SCALE GENOMIC DNA]</scope>
</reference>